<dbReference type="Proteomes" id="UP000004478">
    <property type="component" value="Unassembled WGS sequence"/>
</dbReference>
<comment type="caution">
    <text evidence="2">The sequence shown here is derived from an EMBL/GenBank/DDBJ whole genome shotgun (WGS) entry which is preliminary data.</text>
</comment>
<evidence type="ECO:0000259" key="1">
    <source>
        <dbReference type="Pfam" id="PF05685"/>
    </source>
</evidence>
<dbReference type="PANTHER" id="PTHR34107">
    <property type="entry name" value="SLL0198 PROTEIN-RELATED"/>
    <property type="match status" value="1"/>
</dbReference>
<evidence type="ECO:0000313" key="3">
    <source>
        <dbReference type="Proteomes" id="UP000004478"/>
    </source>
</evidence>
<dbReference type="AlphaFoldDB" id="K1L195"/>
<accession>K1L195</accession>
<organism evidence="2 3">
    <name type="scientific">Cecembia lonarensis (strain CCUG 58316 / KCTC 22772 / LW9)</name>
    <dbReference type="NCBI Taxonomy" id="1225176"/>
    <lineage>
        <taxon>Bacteria</taxon>
        <taxon>Pseudomonadati</taxon>
        <taxon>Bacteroidota</taxon>
        <taxon>Cytophagia</taxon>
        <taxon>Cytophagales</taxon>
        <taxon>Cyclobacteriaceae</taxon>
        <taxon>Cecembia</taxon>
    </lineage>
</organism>
<keyword evidence="3" id="KW-1185">Reference proteome</keyword>
<proteinExistence type="predicted"/>
<dbReference type="RefSeq" id="WP_009185899.1">
    <property type="nucleotide sequence ID" value="NZ_AMGM01000050.1"/>
</dbReference>
<dbReference type="SUPFAM" id="SSF52980">
    <property type="entry name" value="Restriction endonuclease-like"/>
    <property type="match status" value="1"/>
</dbReference>
<evidence type="ECO:0000313" key="2">
    <source>
        <dbReference type="EMBL" id="EKB48536.1"/>
    </source>
</evidence>
<dbReference type="OrthoDB" id="9808428at2"/>
<name>K1L195_CECL9</name>
<feature type="domain" description="Putative restriction endonuclease" evidence="1">
    <location>
        <begin position="24"/>
        <end position="194"/>
    </location>
</feature>
<dbReference type="PANTHER" id="PTHR34107:SF4">
    <property type="entry name" value="SLL1222 PROTEIN"/>
    <property type="match status" value="1"/>
</dbReference>
<dbReference type="InterPro" id="IPR008538">
    <property type="entry name" value="Uma2"/>
</dbReference>
<dbReference type="InterPro" id="IPR012296">
    <property type="entry name" value="Nuclease_put_TT1808"/>
</dbReference>
<dbReference type="Pfam" id="PF05685">
    <property type="entry name" value="Uma2"/>
    <property type="match status" value="1"/>
</dbReference>
<dbReference type="Gene3D" id="3.90.1570.10">
    <property type="entry name" value="tt1808, chain A"/>
    <property type="match status" value="1"/>
</dbReference>
<sequence length="200" mass="22870">MLREDKNIVKEPDLSYGGLYSYADYLEWNLDETLELIKGKVFKKTAAPNRLHQRLSLHIASEFYQFLKGKTCKVYEAPFDVRLPHKSLRNEDIHTVVQPDICVICDPEKLDVAGCLGAPDLVVEILSPGNNQKELQIKYALYEESGVKEYWIVYPVEQSLIIHLLVNDKYKPSRPFTVGDVVGSSCVEGFQMNLSELFQE</sequence>
<dbReference type="CDD" id="cd06260">
    <property type="entry name" value="DUF820-like"/>
    <property type="match status" value="1"/>
</dbReference>
<reference evidence="2 3" key="1">
    <citation type="journal article" date="2012" name="J. Bacteriol.">
        <title>Draft Genome Sequence of Cecembia lonarensis Strain LW9T, Isolated from Lonar Lake, a Haloalkaline Lake in India.</title>
        <authorList>
            <person name="Shivaji S."/>
            <person name="Ara S."/>
            <person name="Singh A."/>
            <person name="Pinnaka A.K."/>
        </authorList>
    </citation>
    <scope>NUCLEOTIDE SEQUENCE [LARGE SCALE GENOMIC DNA]</scope>
    <source>
        <strain evidence="2 3">LW9</strain>
    </source>
</reference>
<dbReference type="InterPro" id="IPR011335">
    <property type="entry name" value="Restrct_endonuc-II-like"/>
</dbReference>
<dbReference type="PATRIC" id="fig|1225176.3.peg.3064"/>
<protein>
    <recommendedName>
        <fullName evidence="1">Putative restriction endonuclease domain-containing protein</fullName>
    </recommendedName>
</protein>
<gene>
    <name evidence="2" type="ORF">B879_02877</name>
</gene>
<dbReference type="EMBL" id="AMGM01000050">
    <property type="protein sequence ID" value="EKB48536.1"/>
    <property type="molecule type" value="Genomic_DNA"/>
</dbReference>